<evidence type="ECO:0000256" key="7">
    <source>
        <dbReference type="SAM" id="SignalP"/>
    </source>
</evidence>
<keyword evidence="9" id="KW-1185">Reference proteome</keyword>
<dbReference type="PANTHER" id="PTHR16932:SF18">
    <property type="entry name" value="INTERFERON, ALPHA-INDUCIBLE PROTEIN 27-LIKE 2"/>
    <property type="match status" value="1"/>
</dbReference>
<dbReference type="Proteomes" id="UP001358614">
    <property type="component" value="Chromosome 1"/>
</dbReference>
<feature type="chain" id="PRO_5043646281" description="DUF1279 domain-containing protein" evidence="7">
    <location>
        <begin position="20"/>
        <end position="246"/>
    </location>
</feature>
<evidence type="ECO:0000256" key="5">
    <source>
        <dbReference type="ARBA" id="ARBA00023136"/>
    </source>
</evidence>
<organism evidence="8 9">
    <name type="scientific">Kwoniella europaea PYCC6329</name>
    <dbReference type="NCBI Taxonomy" id="1423913"/>
    <lineage>
        <taxon>Eukaryota</taxon>
        <taxon>Fungi</taxon>
        <taxon>Dikarya</taxon>
        <taxon>Basidiomycota</taxon>
        <taxon>Agaricomycotina</taxon>
        <taxon>Tremellomycetes</taxon>
        <taxon>Tremellales</taxon>
        <taxon>Cryptococcaceae</taxon>
        <taxon>Kwoniella</taxon>
    </lineage>
</organism>
<dbReference type="InterPro" id="IPR038213">
    <property type="entry name" value="IFI6/IFI27-like_sf"/>
</dbReference>
<evidence type="ECO:0000256" key="2">
    <source>
        <dbReference type="ARBA" id="ARBA00007262"/>
    </source>
</evidence>
<accession>A0AAX4KMZ2</accession>
<feature type="compositionally biased region" description="Basic and acidic residues" evidence="6">
    <location>
        <begin position="79"/>
        <end position="96"/>
    </location>
</feature>
<keyword evidence="5" id="KW-0472">Membrane</keyword>
<gene>
    <name evidence="8" type="ORF">V865_004762</name>
</gene>
<dbReference type="PANTHER" id="PTHR16932">
    <property type="entry name" value="INTERFERON ALPHA-INDUCIBLE PROTEIN 27"/>
    <property type="match status" value="1"/>
</dbReference>
<feature type="signal peptide" evidence="7">
    <location>
        <begin position="1"/>
        <end position="19"/>
    </location>
</feature>
<dbReference type="GeneID" id="91103563"/>
<reference evidence="8 9" key="1">
    <citation type="submission" date="2024-01" db="EMBL/GenBank/DDBJ databases">
        <title>Comparative genomics of Cryptococcus and Kwoniella reveals pathogenesis evolution and contrasting modes of karyotype evolution via chromosome fusion or intercentromeric recombination.</title>
        <authorList>
            <person name="Coelho M.A."/>
            <person name="David-Palma M."/>
            <person name="Shea T."/>
            <person name="Bowers K."/>
            <person name="McGinley-Smith S."/>
            <person name="Mohammad A.W."/>
            <person name="Gnirke A."/>
            <person name="Yurkov A.M."/>
            <person name="Nowrousian M."/>
            <person name="Sun S."/>
            <person name="Cuomo C.A."/>
            <person name="Heitman J."/>
        </authorList>
    </citation>
    <scope>NUCLEOTIDE SEQUENCE [LARGE SCALE GENOMIC DNA]</scope>
    <source>
        <strain evidence="8 9">PYCC6329</strain>
    </source>
</reference>
<dbReference type="GO" id="GO:0016020">
    <property type="term" value="C:membrane"/>
    <property type="evidence" value="ECO:0007669"/>
    <property type="project" value="UniProtKB-SubCell"/>
</dbReference>
<dbReference type="KEGG" id="ker:91103563"/>
<evidence type="ECO:0008006" key="10">
    <source>
        <dbReference type="Google" id="ProtNLM"/>
    </source>
</evidence>
<keyword evidence="3" id="KW-0812">Transmembrane</keyword>
<evidence type="ECO:0000256" key="4">
    <source>
        <dbReference type="ARBA" id="ARBA00022989"/>
    </source>
</evidence>
<evidence type="ECO:0000256" key="6">
    <source>
        <dbReference type="SAM" id="MobiDB-lite"/>
    </source>
</evidence>
<evidence type="ECO:0000313" key="8">
    <source>
        <dbReference type="EMBL" id="WWD06668.1"/>
    </source>
</evidence>
<evidence type="ECO:0000256" key="1">
    <source>
        <dbReference type="ARBA" id="ARBA00004141"/>
    </source>
</evidence>
<proteinExistence type="inferred from homology"/>
<evidence type="ECO:0000313" key="9">
    <source>
        <dbReference type="Proteomes" id="UP001358614"/>
    </source>
</evidence>
<dbReference type="RefSeq" id="XP_066084635.1">
    <property type="nucleotide sequence ID" value="XM_066228538.1"/>
</dbReference>
<comment type="subcellular location">
    <subcellularLocation>
        <location evidence="1">Membrane</location>
        <topology evidence="1">Multi-pass membrane protein</topology>
    </subcellularLocation>
</comment>
<name>A0AAX4KMZ2_9TREE</name>
<dbReference type="InterPro" id="IPR009311">
    <property type="entry name" value="IFI6/IFI27-like"/>
</dbReference>
<keyword evidence="4" id="KW-1133">Transmembrane helix</keyword>
<protein>
    <recommendedName>
        <fullName evidence="10">DUF1279 domain-containing protein</fullName>
    </recommendedName>
</protein>
<dbReference type="AlphaFoldDB" id="A0AAX4KMZ2"/>
<comment type="similarity">
    <text evidence="2">Belongs to the IFI6/IFI27 family.</text>
</comment>
<feature type="region of interest" description="Disordered" evidence="6">
    <location>
        <begin position="79"/>
        <end position="106"/>
    </location>
</feature>
<sequence>MKYSTLLLLIAIQARTVWSFTLPYDFLNRLNDQFTQLTPSVSLEGITKEFDSLTVVLQHLSKPNFYDLIQSIGYDFRSEEQGDGDHNDSDSRKSDQHEDEDGYRFSPNWEDLPEAIKQYIKDHPYQSVFHVVNGVVFLAPGLSWGPVLGLLGFTGIGPAAGSTAAFAQSWIHPVISKGIFATCQSAKMGGYGVGIMNTAIRTGMGMFSGACWVGGWFDGQAEAEAEREEDRKEDEIVILNERRVDL</sequence>
<dbReference type="Gene3D" id="6.10.110.10">
    <property type="match status" value="1"/>
</dbReference>
<dbReference type="EMBL" id="CP144089">
    <property type="protein sequence ID" value="WWD06668.1"/>
    <property type="molecule type" value="Genomic_DNA"/>
</dbReference>
<keyword evidence="7" id="KW-0732">Signal</keyword>
<evidence type="ECO:0000256" key="3">
    <source>
        <dbReference type="ARBA" id="ARBA00022692"/>
    </source>
</evidence>